<dbReference type="SUPFAM" id="SSF53474">
    <property type="entry name" value="alpha/beta-Hydrolases"/>
    <property type="match status" value="1"/>
</dbReference>
<protein>
    <submittedName>
        <fullName evidence="2">Unannotated protein</fullName>
    </submittedName>
</protein>
<feature type="domain" description="KANL3/Tex30 alpha/beta hydrolase-like" evidence="1">
    <location>
        <begin position="19"/>
        <end position="214"/>
    </location>
</feature>
<organism evidence="2">
    <name type="scientific">freshwater metagenome</name>
    <dbReference type="NCBI Taxonomy" id="449393"/>
    <lineage>
        <taxon>unclassified sequences</taxon>
        <taxon>metagenomes</taxon>
        <taxon>ecological metagenomes</taxon>
    </lineage>
</organism>
<gene>
    <name evidence="2" type="ORF">UFOPK2683_00724</name>
</gene>
<dbReference type="AlphaFoldDB" id="A0A6J6RJJ4"/>
<evidence type="ECO:0000259" key="1">
    <source>
        <dbReference type="Pfam" id="PF20408"/>
    </source>
</evidence>
<accession>A0A6J6RJJ4</accession>
<dbReference type="PANTHER" id="PTHR13136:SF11">
    <property type="entry name" value="TESTIS-EXPRESSED PROTEIN 30"/>
    <property type="match status" value="1"/>
</dbReference>
<sequence length="220" mass="23241">MDLSELVVGEFNGPLKGSDRAVLLAPSAGTGRDAPVLVAVADYLAQLGIPSLRFDYPYRVAGRRIPDQPAVLEATTRAAALELSQKTGLGPERLVLGGRSMGGRYASMLVGSTVDPLLALGLLLLSYPLHPAGKPEKLRDAHFSTISVPVLCISGTRDALAPRLALETASKKFSGPKSIHWLDTADHSYKPLKRSGISPEEVVAEVALVAGNWVANLPNS</sequence>
<dbReference type="Gene3D" id="3.40.50.1820">
    <property type="entry name" value="alpha/beta hydrolase"/>
    <property type="match status" value="1"/>
</dbReference>
<name>A0A6J6RJJ4_9ZZZZ</name>
<dbReference type="InterPro" id="IPR029058">
    <property type="entry name" value="AB_hydrolase_fold"/>
</dbReference>
<dbReference type="InterPro" id="IPR026555">
    <property type="entry name" value="NSL3/Tex30"/>
</dbReference>
<dbReference type="Pfam" id="PF20408">
    <property type="entry name" value="Abhydrolase_11"/>
    <property type="match status" value="1"/>
</dbReference>
<proteinExistence type="predicted"/>
<dbReference type="PANTHER" id="PTHR13136">
    <property type="entry name" value="TESTIS DEVELOPMENT PROTEIN PRTD"/>
    <property type="match status" value="1"/>
</dbReference>
<dbReference type="EMBL" id="CAEZYK010000032">
    <property type="protein sequence ID" value="CAB4722383.1"/>
    <property type="molecule type" value="Genomic_DNA"/>
</dbReference>
<dbReference type="InterPro" id="IPR046879">
    <property type="entry name" value="KANL3/Tex30_Abhydrolase"/>
</dbReference>
<evidence type="ECO:0000313" key="2">
    <source>
        <dbReference type="EMBL" id="CAB4722383.1"/>
    </source>
</evidence>
<reference evidence="2" key="1">
    <citation type="submission" date="2020-05" db="EMBL/GenBank/DDBJ databases">
        <authorList>
            <person name="Chiriac C."/>
            <person name="Salcher M."/>
            <person name="Ghai R."/>
            <person name="Kavagutti S V."/>
        </authorList>
    </citation>
    <scope>NUCLEOTIDE SEQUENCE</scope>
</reference>